<proteinExistence type="predicted"/>
<organism evidence="2 3">
    <name type="scientific">Seminavis robusta</name>
    <dbReference type="NCBI Taxonomy" id="568900"/>
    <lineage>
        <taxon>Eukaryota</taxon>
        <taxon>Sar</taxon>
        <taxon>Stramenopiles</taxon>
        <taxon>Ochrophyta</taxon>
        <taxon>Bacillariophyta</taxon>
        <taxon>Bacillariophyceae</taxon>
        <taxon>Bacillariophycidae</taxon>
        <taxon>Naviculales</taxon>
        <taxon>Naviculaceae</taxon>
        <taxon>Seminavis</taxon>
    </lineage>
</organism>
<accession>A0A9N8HVB9</accession>
<reference evidence="2" key="1">
    <citation type="submission" date="2020-06" db="EMBL/GenBank/DDBJ databases">
        <authorList>
            <consortium name="Plant Systems Biology data submission"/>
        </authorList>
    </citation>
    <scope>NUCLEOTIDE SEQUENCE</scope>
    <source>
        <strain evidence="2">D6</strain>
    </source>
</reference>
<evidence type="ECO:0000259" key="1">
    <source>
        <dbReference type="Pfam" id="PF02214"/>
    </source>
</evidence>
<dbReference type="GO" id="GO:0051260">
    <property type="term" value="P:protein homooligomerization"/>
    <property type="evidence" value="ECO:0007669"/>
    <property type="project" value="InterPro"/>
</dbReference>
<dbReference type="Proteomes" id="UP001153069">
    <property type="component" value="Unassembled WGS sequence"/>
</dbReference>
<dbReference type="AlphaFoldDB" id="A0A9N8HVB9"/>
<protein>
    <recommendedName>
        <fullName evidence="1">Potassium channel tetramerisation-type BTB domain-containing protein</fullName>
    </recommendedName>
</protein>
<dbReference type="OrthoDB" id="2414723at2759"/>
<name>A0A9N8HVB9_9STRA</name>
<dbReference type="Gene3D" id="3.30.710.10">
    <property type="entry name" value="Potassium Channel Kv1.1, Chain A"/>
    <property type="match status" value="1"/>
</dbReference>
<dbReference type="Pfam" id="PF02214">
    <property type="entry name" value="BTB_2"/>
    <property type="match status" value="1"/>
</dbReference>
<comment type="caution">
    <text evidence="2">The sequence shown here is derived from an EMBL/GenBank/DDBJ whole genome shotgun (WGS) entry which is preliminary data.</text>
</comment>
<dbReference type="InterPro" id="IPR011333">
    <property type="entry name" value="SKP1/BTB/POZ_sf"/>
</dbReference>
<feature type="domain" description="Potassium channel tetramerisation-type BTB" evidence="1">
    <location>
        <begin position="19"/>
        <end position="65"/>
    </location>
</feature>
<sequence length="216" mass="24876">MLARVASKEWEEAGGRAGEPVFIDRDGGLFRYVLNYMRTLQVNIPMTESKQALLNELEYYGFENVESESIVSGTIVEARRLLESLTGNYHFKLDDFDASIADVERKMKAQIKELETRKCAFKIAFSLFSRWKASGVAKVRFTRDTDDWKTLEKCCDWEGKFTCRDLSFIQEYLQDYGLKVISFNFEGGRKGRKYKSTFCDVALDHIRGSTSTINTN</sequence>
<evidence type="ECO:0000313" key="2">
    <source>
        <dbReference type="EMBL" id="CAB9526947.1"/>
    </source>
</evidence>
<evidence type="ECO:0000313" key="3">
    <source>
        <dbReference type="Proteomes" id="UP001153069"/>
    </source>
</evidence>
<dbReference type="InterPro" id="IPR003131">
    <property type="entry name" value="T1-type_BTB"/>
</dbReference>
<gene>
    <name evidence="2" type="ORF">SEMRO_1916_G305220.1</name>
</gene>
<dbReference type="EMBL" id="CAICTM010001914">
    <property type="protein sequence ID" value="CAB9526947.1"/>
    <property type="molecule type" value="Genomic_DNA"/>
</dbReference>
<dbReference type="SUPFAM" id="SSF54695">
    <property type="entry name" value="POZ domain"/>
    <property type="match status" value="1"/>
</dbReference>
<keyword evidence="3" id="KW-1185">Reference proteome</keyword>